<evidence type="ECO:0000313" key="1">
    <source>
        <dbReference type="EMBL" id="VFJ15230.1"/>
    </source>
</evidence>
<dbReference type="AlphaFoldDB" id="A0A484IGB8"/>
<dbReference type="InterPro" id="IPR016181">
    <property type="entry name" value="Acyl_CoA_acyltransferase"/>
</dbReference>
<dbReference type="EMBL" id="LR216287">
    <property type="protein sequence ID" value="VFJ15230.1"/>
    <property type="molecule type" value="Genomic_DNA"/>
</dbReference>
<dbReference type="Gene3D" id="3.40.630.30">
    <property type="match status" value="1"/>
</dbReference>
<proteinExistence type="predicted"/>
<dbReference type="KEGG" id="nfn:NFRAN_2907"/>
<evidence type="ECO:0008006" key="3">
    <source>
        <dbReference type="Google" id="ProtNLM"/>
    </source>
</evidence>
<evidence type="ECO:0000313" key="2">
    <source>
        <dbReference type="Proteomes" id="UP000294299"/>
    </source>
</evidence>
<gene>
    <name evidence="1" type="ORF">NFRAN_2907</name>
</gene>
<name>A0A484IGB8_9ARCH</name>
<dbReference type="Proteomes" id="UP000294299">
    <property type="component" value="Chromosome NFRAN"/>
</dbReference>
<protein>
    <recommendedName>
        <fullName evidence="3">N-acetyltransferase domain-containing protein</fullName>
    </recommendedName>
</protein>
<sequence>MRNTKMISNLPFDSDRLKFIKYSAQEQPLPNLNFAQSNGEDPLHVQDYYQRIRTEKPHDNEAIFVLKYESEWIGFFSIVFANIRRERNHKTFILGKFDTPNSIKGLLINKIGIIQEYRCYGIGRYILQFCIGLSKSLELDNQKIRIIIFETTKSVAEKIYHRKYRFNVIEKESRVVWAYKIIH</sequence>
<reference evidence="1 2" key="1">
    <citation type="submission" date="2019-02" db="EMBL/GenBank/DDBJ databases">
        <authorList>
            <person name="Lehtovirta-Morley E L."/>
        </authorList>
    </citation>
    <scope>NUCLEOTIDE SEQUENCE [LARGE SCALE GENOMIC DNA]</scope>
    <source>
        <strain evidence="1">NFRAN1</strain>
    </source>
</reference>
<accession>A0A484IGB8</accession>
<organism evidence="1 2">
    <name type="scientific">Candidatus Nitrosocosmicus franklandianus</name>
    <dbReference type="NCBI Taxonomy" id="1798806"/>
    <lineage>
        <taxon>Archaea</taxon>
        <taxon>Nitrososphaerota</taxon>
        <taxon>Nitrososphaeria</taxon>
        <taxon>Nitrososphaerales</taxon>
        <taxon>Nitrososphaeraceae</taxon>
        <taxon>Candidatus Nitrosocosmicus</taxon>
    </lineage>
</organism>
<keyword evidence="2" id="KW-1185">Reference proteome</keyword>
<dbReference type="SUPFAM" id="SSF55729">
    <property type="entry name" value="Acyl-CoA N-acyltransferases (Nat)"/>
    <property type="match status" value="1"/>
</dbReference>